<gene>
    <name evidence="1" type="ORF">Mam01_30840</name>
</gene>
<accession>A0ABQ4FDP0</accession>
<keyword evidence="2" id="KW-1185">Reference proteome</keyword>
<evidence type="ECO:0000313" key="1">
    <source>
        <dbReference type="EMBL" id="GIH32920.1"/>
    </source>
</evidence>
<sequence length="561" mass="59976">MALTALTYTILTDPTSLEASVDGRSPSTGTVYLMVTNTGKTVPWLRIEVKVPVGDGPGHLTRDIGTINPRGEYTDTQSGPQANNQPVIVQPVIVQPQGVDVFQVTTQSGRLEAFAPGDYLMLTLENVTVAPTAGVAVLMVTETTRTSRGWQLSDAAVPVVKAAAKEIPAPRDFRPDKAMLDTGENVTLSWDGSGDFGYEIRFPGGHAAIAPGTRTWSPADAPKRATTYILVATDPTTQKQHFLTTTVQVRYPVLETLTATTGIDTPWVQGTANKGRVTFTGTGVEIFGDSGGQGTVTADRADLNGVNTEWVQGRSADDGKITFPKDGLDVRQGGGAWGTVHADKADLNGINTEWVQGRHADDGWISFPKEGLNVRRGAGQAWGTVFADKADLNGVNTEWVQGRSADDGKITFPKDGLDVRQGGGGWGTVHADKADLNGINTEWVQGRHADDGWISFPKEGLNVRKGAGQAWGTMFADTADVNSVITKEVRGSGEGKGYIQFLEQDKGVRIFGGVSAGWIRGLNDDEAWIRFNAKGIWVLTRRNGQRTSANVSCATVNDRPA</sequence>
<reference evidence="1 2" key="1">
    <citation type="submission" date="2021-01" db="EMBL/GenBank/DDBJ databases">
        <title>Whole genome shotgun sequence of Microbispora amethystogenes NBRC 101907.</title>
        <authorList>
            <person name="Komaki H."/>
            <person name="Tamura T."/>
        </authorList>
    </citation>
    <scope>NUCLEOTIDE SEQUENCE [LARGE SCALE GENOMIC DNA]</scope>
    <source>
        <strain evidence="1 2">NBRC 101907</strain>
    </source>
</reference>
<protein>
    <submittedName>
        <fullName evidence="1">Uncharacterized protein</fullName>
    </submittedName>
</protein>
<name>A0ABQ4FDP0_9ACTN</name>
<dbReference type="Proteomes" id="UP000651728">
    <property type="component" value="Unassembled WGS sequence"/>
</dbReference>
<comment type="caution">
    <text evidence="1">The sequence shown here is derived from an EMBL/GenBank/DDBJ whole genome shotgun (WGS) entry which is preliminary data.</text>
</comment>
<proteinExistence type="predicted"/>
<dbReference type="EMBL" id="BOOB01000019">
    <property type="protein sequence ID" value="GIH32920.1"/>
    <property type="molecule type" value="Genomic_DNA"/>
</dbReference>
<organism evidence="1 2">
    <name type="scientific">Microbispora amethystogenes</name>
    <dbReference type="NCBI Taxonomy" id="1427754"/>
    <lineage>
        <taxon>Bacteria</taxon>
        <taxon>Bacillati</taxon>
        <taxon>Actinomycetota</taxon>
        <taxon>Actinomycetes</taxon>
        <taxon>Streptosporangiales</taxon>
        <taxon>Streptosporangiaceae</taxon>
        <taxon>Microbispora</taxon>
    </lineage>
</organism>
<evidence type="ECO:0000313" key="2">
    <source>
        <dbReference type="Proteomes" id="UP000651728"/>
    </source>
</evidence>